<dbReference type="GO" id="GO:0008902">
    <property type="term" value="F:hydroxymethylpyrimidine kinase activity"/>
    <property type="evidence" value="ECO:0007669"/>
    <property type="project" value="UniProtKB-EC"/>
</dbReference>
<dbReference type="Pfam" id="PF08543">
    <property type="entry name" value="Phos_pyr_kin"/>
    <property type="match status" value="1"/>
</dbReference>
<keyword evidence="4" id="KW-0418">Kinase</keyword>
<sequence>MKRYPTVLTIAGSDSGGGAGIQADLKTVAALGAYGTSAITALTAQNTTGVRAIHAVPPEFLRQQLEAVFEDFTIDAVKIGMVNTAETAQVIAGALADYQPRFVVFDPVMVSTSGSRLIREDAVDALWQELLTRADLITPNIDEAEILVSEKITDLKSMQHAAGILLEKGCKAVLLKGGHLAGPVIRDVLALQNTGSLVLESDYIRSPNVHGTGCTLSSAIATYVALGHSLTDAVVLAHQYVAGAIGHGRDVITGHGPGPLNHSFSPLPMQVIS</sequence>
<dbReference type="Proteomes" id="UP000612680">
    <property type="component" value="Chromosome"/>
</dbReference>
<dbReference type="CDD" id="cd01169">
    <property type="entry name" value="HMPP_kinase"/>
    <property type="match status" value="1"/>
</dbReference>
<name>A0ABX7IDG5_9BACT</name>
<accession>A0ABX7IDG5</accession>
<evidence type="ECO:0000256" key="2">
    <source>
        <dbReference type="ARBA" id="ARBA00012135"/>
    </source>
</evidence>
<dbReference type="PANTHER" id="PTHR20858:SF17">
    <property type="entry name" value="HYDROXYMETHYLPYRIMIDINE_PHOSPHOMETHYLPYRIMIDINE KINASE THI20-RELATED"/>
    <property type="match status" value="1"/>
</dbReference>
<dbReference type="Gene3D" id="3.40.1190.20">
    <property type="match status" value="1"/>
</dbReference>
<dbReference type="EMBL" id="CP056775">
    <property type="protein sequence ID" value="QRR04186.1"/>
    <property type="molecule type" value="Genomic_DNA"/>
</dbReference>
<evidence type="ECO:0000313" key="4">
    <source>
        <dbReference type="EMBL" id="QRR04186.1"/>
    </source>
</evidence>
<proteinExistence type="predicted"/>
<dbReference type="GO" id="GO:0008972">
    <property type="term" value="F:phosphomethylpyrimidine kinase activity"/>
    <property type="evidence" value="ECO:0007669"/>
    <property type="project" value="UniProtKB-EC"/>
</dbReference>
<evidence type="ECO:0000313" key="5">
    <source>
        <dbReference type="Proteomes" id="UP000612680"/>
    </source>
</evidence>
<organism evidence="4 5">
    <name type="scientific">Dyadobacter sandarakinus</name>
    <dbReference type="NCBI Taxonomy" id="2747268"/>
    <lineage>
        <taxon>Bacteria</taxon>
        <taxon>Pseudomonadati</taxon>
        <taxon>Bacteroidota</taxon>
        <taxon>Cytophagia</taxon>
        <taxon>Cytophagales</taxon>
        <taxon>Spirosomataceae</taxon>
        <taxon>Dyadobacter</taxon>
    </lineage>
</organism>
<dbReference type="InterPro" id="IPR029056">
    <property type="entry name" value="Ribokinase-like"/>
</dbReference>
<comment type="pathway">
    <text evidence="1">Cofactor biosynthesis; thiamine diphosphate biosynthesis.</text>
</comment>
<keyword evidence="5" id="KW-1185">Reference proteome</keyword>
<dbReference type="InterPro" id="IPR013749">
    <property type="entry name" value="PM/HMP-P_kinase-1"/>
</dbReference>
<protein>
    <recommendedName>
        <fullName evidence="2">hydroxymethylpyrimidine kinase</fullName>
        <ecNumber evidence="2">2.7.1.49</ecNumber>
    </recommendedName>
</protein>
<dbReference type="SUPFAM" id="SSF53613">
    <property type="entry name" value="Ribokinase-like"/>
    <property type="match status" value="1"/>
</dbReference>
<dbReference type="NCBIfam" id="TIGR00097">
    <property type="entry name" value="HMP-P_kinase"/>
    <property type="match status" value="1"/>
</dbReference>
<evidence type="ECO:0000259" key="3">
    <source>
        <dbReference type="Pfam" id="PF08543"/>
    </source>
</evidence>
<dbReference type="EC" id="2.7.1.49" evidence="2"/>
<gene>
    <name evidence="4" type="primary">thiD</name>
    <name evidence="4" type="ORF">HWI92_13730</name>
</gene>
<keyword evidence="4" id="KW-0808">Transferase</keyword>
<dbReference type="InterPro" id="IPR004399">
    <property type="entry name" value="HMP/HMP-P_kinase_dom"/>
</dbReference>
<dbReference type="PANTHER" id="PTHR20858">
    <property type="entry name" value="PHOSPHOMETHYLPYRIMIDINE KINASE"/>
    <property type="match status" value="1"/>
</dbReference>
<feature type="domain" description="Pyridoxamine kinase/Phosphomethylpyrimidine kinase" evidence="3">
    <location>
        <begin position="14"/>
        <end position="257"/>
    </location>
</feature>
<reference evidence="4 5" key="1">
    <citation type="submission" date="2020-06" db="EMBL/GenBank/DDBJ databases">
        <title>Dyadobacter sandarakinus sp. nov., isolated from the soil of the Arctic Yellow River Station.</title>
        <authorList>
            <person name="Zhang Y."/>
            <person name="Peng F."/>
        </authorList>
    </citation>
    <scope>NUCLEOTIDE SEQUENCE [LARGE SCALE GENOMIC DNA]</scope>
    <source>
        <strain evidence="4 5">Q3-56</strain>
    </source>
</reference>
<evidence type="ECO:0000256" key="1">
    <source>
        <dbReference type="ARBA" id="ARBA00004948"/>
    </source>
</evidence>